<comment type="caution">
    <text evidence="7">The sequence shown here is derived from an EMBL/GenBank/DDBJ whole genome shotgun (WGS) entry which is preliminary data.</text>
</comment>
<dbReference type="EMBL" id="DVLP01000400">
    <property type="protein sequence ID" value="HIT76618.1"/>
    <property type="molecule type" value="Genomic_DNA"/>
</dbReference>
<evidence type="ECO:0000313" key="8">
    <source>
        <dbReference type="Proteomes" id="UP000886842"/>
    </source>
</evidence>
<evidence type="ECO:0000259" key="6">
    <source>
        <dbReference type="PROSITE" id="PS51935"/>
    </source>
</evidence>
<dbReference type="InterPro" id="IPR038765">
    <property type="entry name" value="Papain-like_cys_pep_sf"/>
</dbReference>
<feature type="compositionally biased region" description="Low complexity" evidence="5">
    <location>
        <begin position="1"/>
        <end position="22"/>
    </location>
</feature>
<reference evidence="7" key="2">
    <citation type="journal article" date="2021" name="PeerJ">
        <title>Extensive microbial diversity within the chicken gut microbiome revealed by metagenomics and culture.</title>
        <authorList>
            <person name="Gilroy R."/>
            <person name="Ravi A."/>
            <person name="Getino M."/>
            <person name="Pursley I."/>
            <person name="Horton D.L."/>
            <person name="Alikhan N.F."/>
            <person name="Baker D."/>
            <person name="Gharbi K."/>
            <person name="Hall N."/>
            <person name="Watson M."/>
            <person name="Adriaenssens E.M."/>
            <person name="Foster-Nyarko E."/>
            <person name="Jarju S."/>
            <person name="Secka A."/>
            <person name="Antonio M."/>
            <person name="Oren A."/>
            <person name="Chaudhuri R.R."/>
            <person name="La Ragione R."/>
            <person name="Hildebrand F."/>
            <person name="Pallen M.J."/>
        </authorList>
    </citation>
    <scope>NUCLEOTIDE SEQUENCE</scope>
    <source>
        <strain evidence="7">ChiGjej1B1-24693</strain>
    </source>
</reference>
<dbReference type="GO" id="GO:0008234">
    <property type="term" value="F:cysteine-type peptidase activity"/>
    <property type="evidence" value="ECO:0007669"/>
    <property type="project" value="UniProtKB-KW"/>
</dbReference>
<gene>
    <name evidence="7" type="ORF">IAA98_13635</name>
</gene>
<dbReference type="InterPro" id="IPR000064">
    <property type="entry name" value="NLP_P60_dom"/>
</dbReference>
<feature type="compositionally biased region" description="Low complexity" evidence="5">
    <location>
        <begin position="36"/>
        <end position="50"/>
    </location>
</feature>
<dbReference type="SUPFAM" id="SSF54001">
    <property type="entry name" value="Cysteine proteinases"/>
    <property type="match status" value="1"/>
</dbReference>
<feature type="region of interest" description="Disordered" evidence="5">
    <location>
        <begin position="1"/>
        <end position="50"/>
    </location>
</feature>
<protein>
    <submittedName>
        <fullName evidence="7">C40 family peptidase</fullName>
    </submittedName>
</protein>
<sequence>GNNNNNNNNDNGNQGRDNSNSRNQDRAKQDDKSDNGPTAPASGRGAAAVASAKSKLGSPYVMGGTGPSYDCSGLTMTSWSAAGVSIPRTSQAQYAATKRISRADLQPGDLVFYYGGITHVAMYVGNGQIIHAPNSRSVVKYDSIDSMPVAGYGRV</sequence>
<comment type="similarity">
    <text evidence="1">Belongs to the peptidase C40 family.</text>
</comment>
<dbReference type="Proteomes" id="UP000886842">
    <property type="component" value="Unassembled WGS sequence"/>
</dbReference>
<dbReference type="PANTHER" id="PTHR47359:SF3">
    <property type="entry name" value="NLP_P60 DOMAIN-CONTAINING PROTEIN-RELATED"/>
    <property type="match status" value="1"/>
</dbReference>
<dbReference type="Pfam" id="PF00877">
    <property type="entry name" value="NLPC_P60"/>
    <property type="match status" value="1"/>
</dbReference>
<dbReference type="AlphaFoldDB" id="A0A9D1H0Z9"/>
<evidence type="ECO:0000256" key="2">
    <source>
        <dbReference type="ARBA" id="ARBA00022670"/>
    </source>
</evidence>
<evidence type="ECO:0000256" key="3">
    <source>
        <dbReference type="ARBA" id="ARBA00022801"/>
    </source>
</evidence>
<name>A0A9D1H0Z9_9ACTN</name>
<accession>A0A9D1H0Z9</accession>
<reference evidence="7" key="1">
    <citation type="submission" date="2020-10" db="EMBL/GenBank/DDBJ databases">
        <authorList>
            <person name="Gilroy R."/>
        </authorList>
    </citation>
    <scope>NUCLEOTIDE SEQUENCE</scope>
    <source>
        <strain evidence="7">ChiGjej1B1-24693</strain>
    </source>
</reference>
<dbReference type="PROSITE" id="PS51935">
    <property type="entry name" value="NLPC_P60"/>
    <property type="match status" value="1"/>
</dbReference>
<proteinExistence type="inferred from homology"/>
<evidence type="ECO:0000256" key="1">
    <source>
        <dbReference type="ARBA" id="ARBA00007074"/>
    </source>
</evidence>
<dbReference type="InterPro" id="IPR051794">
    <property type="entry name" value="PG_Endopeptidase_C40"/>
</dbReference>
<dbReference type="PANTHER" id="PTHR47359">
    <property type="entry name" value="PEPTIDOGLYCAN DL-ENDOPEPTIDASE CWLO"/>
    <property type="match status" value="1"/>
</dbReference>
<feature type="compositionally biased region" description="Basic and acidic residues" evidence="5">
    <location>
        <begin position="23"/>
        <end position="34"/>
    </location>
</feature>
<keyword evidence="2" id="KW-0645">Protease</keyword>
<feature type="non-terminal residue" evidence="7">
    <location>
        <position position="1"/>
    </location>
</feature>
<dbReference type="Gene3D" id="3.90.1720.10">
    <property type="entry name" value="endopeptidase domain like (from Nostoc punctiforme)"/>
    <property type="match status" value="1"/>
</dbReference>
<keyword evidence="4" id="KW-0788">Thiol protease</keyword>
<evidence type="ECO:0000256" key="4">
    <source>
        <dbReference type="ARBA" id="ARBA00022807"/>
    </source>
</evidence>
<organism evidence="7 8">
    <name type="scientific">Candidatus Avipropionibacterium avicola</name>
    <dbReference type="NCBI Taxonomy" id="2840701"/>
    <lineage>
        <taxon>Bacteria</taxon>
        <taxon>Bacillati</taxon>
        <taxon>Actinomycetota</taxon>
        <taxon>Actinomycetes</taxon>
        <taxon>Propionibacteriales</taxon>
        <taxon>Propionibacteriaceae</taxon>
        <taxon>Propionibacteriaceae incertae sedis</taxon>
        <taxon>Candidatus Avipropionibacterium</taxon>
    </lineage>
</organism>
<dbReference type="GO" id="GO:0006508">
    <property type="term" value="P:proteolysis"/>
    <property type="evidence" value="ECO:0007669"/>
    <property type="project" value="UniProtKB-KW"/>
</dbReference>
<evidence type="ECO:0000256" key="5">
    <source>
        <dbReference type="SAM" id="MobiDB-lite"/>
    </source>
</evidence>
<evidence type="ECO:0000313" key="7">
    <source>
        <dbReference type="EMBL" id="HIT76618.1"/>
    </source>
</evidence>
<feature type="domain" description="NlpC/P60" evidence="6">
    <location>
        <begin position="42"/>
        <end position="155"/>
    </location>
</feature>
<keyword evidence="3" id="KW-0378">Hydrolase</keyword>